<protein>
    <submittedName>
        <fullName evidence="1">Uncharacterized protein</fullName>
    </submittedName>
</protein>
<evidence type="ECO:0000313" key="2">
    <source>
        <dbReference type="Proteomes" id="UP000828390"/>
    </source>
</evidence>
<evidence type="ECO:0000313" key="1">
    <source>
        <dbReference type="EMBL" id="KAH3710000.1"/>
    </source>
</evidence>
<dbReference type="EMBL" id="JAIWYP010000014">
    <property type="protein sequence ID" value="KAH3710000.1"/>
    <property type="molecule type" value="Genomic_DNA"/>
</dbReference>
<sequence>MEHVSASDSQFCRAQSSIERTASGRCEVFPSMPIVWSSSIRKFSWRGILSTRTPKILTFLKVRKYSGPIWRE</sequence>
<dbReference type="Proteomes" id="UP000828390">
    <property type="component" value="Unassembled WGS sequence"/>
</dbReference>
<proteinExistence type="predicted"/>
<keyword evidence="2" id="KW-1185">Reference proteome</keyword>
<reference evidence="1" key="1">
    <citation type="journal article" date="2019" name="bioRxiv">
        <title>The Genome of the Zebra Mussel, Dreissena polymorpha: A Resource for Invasive Species Research.</title>
        <authorList>
            <person name="McCartney M.A."/>
            <person name="Auch B."/>
            <person name="Kono T."/>
            <person name="Mallez S."/>
            <person name="Zhang Y."/>
            <person name="Obille A."/>
            <person name="Becker A."/>
            <person name="Abrahante J.E."/>
            <person name="Garbe J."/>
            <person name="Badalamenti J.P."/>
            <person name="Herman A."/>
            <person name="Mangelson H."/>
            <person name="Liachko I."/>
            <person name="Sullivan S."/>
            <person name="Sone E.D."/>
            <person name="Koren S."/>
            <person name="Silverstein K.A.T."/>
            <person name="Beckman K.B."/>
            <person name="Gohl D.M."/>
        </authorList>
    </citation>
    <scope>NUCLEOTIDE SEQUENCE</scope>
    <source>
        <strain evidence="1">Duluth1</strain>
        <tissue evidence="1">Whole animal</tissue>
    </source>
</reference>
<dbReference type="AlphaFoldDB" id="A0A9D4BUD3"/>
<name>A0A9D4BUD3_DREPO</name>
<reference evidence="1" key="2">
    <citation type="submission" date="2020-11" db="EMBL/GenBank/DDBJ databases">
        <authorList>
            <person name="McCartney M.A."/>
            <person name="Auch B."/>
            <person name="Kono T."/>
            <person name="Mallez S."/>
            <person name="Becker A."/>
            <person name="Gohl D.M."/>
            <person name="Silverstein K.A.T."/>
            <person name="Koren S."/>
            <person name="Bechman K.B."/>
            <person name="Herman A."/>
            <person name="Abrahante J.E."/>
            <person name="Garbe J."/>
        </authorList>
    </citation>
    <scope>NUCLEOTIDE SEQUENCE</scope>
    <source>
        <strain evidence="1">Duluth1</strain>
        <tissue evidence="1">Whole animal</tissue>
    </source>
</reference>
<accession>A0A9D4BUD3</accession>
<comment type="caution">
    <text evidence="1">The sequence shown here is derived from an EMBL/GenBank/DDBJ whole genome shotgun (WGS) entry which is preliminary data.</text>
</comment>
<gene>
    <name evidence="1" type="ORF">DPMN_069466</name>
</gene>
<organism evidence="1 2">
    <name type="scientific">Dreissena polymorpha</name>
    <name type="common">Zebra mussel</name>
    <name type="synonym">Mytilus polymorpha</name>
    <dbReference type="NCBI Taxonomy" id="45954"/>
    <lineage>
        <taxon>Eukaryota</taxon>
        <taxon>Metazoa</taxon>
        <taxon>Spiralia</taxon>
        <taxon>Lophotrochozoa</taxon>
        <taxon>Mollusca</taxon>
        <taxon>Bivalvia</taxon>
        <taxon>Autobranchia</taxon>
        <taxon>Heteroconchia</taxon>
        <taxon>Euheterodonta</taxon>
        <taxon>Imparidentia</taxon>
        <taxon>Neoheterodontei</taxon>
        <taxon>Myida</taxon>
        <taxon>Dreissenoidea</taxon>
        <taxon>Dreissenidae</taxon>
        <taxon>Dreissena</taxon>
    </lineage>
</organism>